<comment type="caution">
    <text evidence="1">The sequence shown here is derived from an EMBL/GenBank/DDBJ whole genome shotgun (WGS) entry which is preliminary data.</text>
</comment>
<accession>A0ABR9ZT32</accession>
<dbReference type="SUPFAM" id="SSF143011">
    <property type="entry name" value="RelE-like"/>
    <property type="match status" value="1"/>
</dbReference>
<dbReference type="Proteomes" id="UP000614200">
    <property type="component" value="Unassembled WGS sequence"/>
</dbReference>
<dbReference type="EMBL" id="JADKNH010000004">
    <property type="protein sequence ID" value="MBF4693121.1"/>
    <property type="molecule type" value="Genomic_DNA"/>
</dbReference>
<organism evidence="1 2">
    <name type="scientific">Fusibacter ferrireducens</name>
    <dbReference type="NCBI Taxonomy" id="2785058"/>
    <lineage>
        <taxon>Bacteria</taxon>
        <taxon>Bacillati</taxon>
        <taxon>Bacillota</taxon>
        <taxon>Clostridia</taxon>
        <taxon>Eubacteriales</taxon>
        <taxon>Eubacteriales Family XII. Incertae Sedis</taxon>
        <taxon>Fusibacter</taxon>
    </lineage>
</organism>
<sequence>MDVKYKSNKLERVCTNYSFAKKEYGDQMAILIHQRIDQIRSATSVEMLVQFSIGRCHPLRGNRKGEYAMDLVQPYRMIFEQKDKKIQVVRIIKIEDYH</sequence>
<dbReference type="Gene3D" id="3.30.2310.20">
    <property type="entry name" value="RelE-like"/>
    <property type="match status" value="1"/>
</dbReference>
<proteinExistence type="predicted"/>
<gene>
    <name evidence="1" type="ORF">ISU02_08315</name>
</gene>
<evidence type="ECO:0000313" key="2">
    <source>
        <dbReference type="Proteomes" id="UP000614200"/>
    </source>
</evidence>
<reference evidence="1 2" key="1">
    <citation type="submission" date="2020-11" db="EMBL/GenBank/DDBJ databases">
        <title>Fusibacter basophilias sp. nov.</title>
        <authorList>
            <person name="Qiu D."/>
        </authorList>
    </citation>
    <scope>NUCLEOTIDE SEQUENCE [LARGE SCALE GENOMIC DNA]</scope>
    <source>
        <strain evidence="1 2">Q10-2</strain>
    </source>
</reference>
<name>A0ABR9ZT32_9FIRM</name>
<protein>
    <submittedName>
        <fullName evidence="1">Type II toxin-antitoxin system RelE/ParE family toxin</fullName>
    </submittedName>
</protein>
<evidence type="ECO:0000313" key="1">
    <source>
        <dbReference type="EMBL" id="MBF4693121.1"/>
    </source>
</evidence>
<keyword evidence="2" id="KW-1185">Reference proteome</keyword>
<dbReference type="InterPro" id="IPR035093">
    <property type="entry name" value="RelE/ParE_toxin_dom_sf"/>
</dbReference>